<dbReference type="GO" id="GO:0140078">
    <property type="term" value="F:class I DNA-(apurinic or apyrimidinic site) endonuclease activity"/>
    <property type="evidence" value="ECO:0007669"/>
    <property type="project" value="UniProtKB-EC"/>
</dbReference>
<dbReference type="FunFam" id="1.10.340.30:FF:000005">
    <property type="entry name" value="Endonuclease III-like protein 1"/>
    <property type="match status" value="1"/>
</dbReference>
<feature type="compositionally biased region" description="Low complexity" evidence="13">
    <location>
        <begin position="63"/>
        <end position="73"/>
    </location>
</feature>
<dbReference type="EC" id="4.2.99.18" evidence="12"/>
<evidence type="ECO:0000256" key="6">
    <source>
        <dbReference type="ARBA" id="ARBA00023004"/>
    </source>
</evidence>
<proteinExistence type="inferred from homology"/>
<keyword evidence="12" id="KW-0539">Nucleus</keyword>
<evidence type="ECO:0000256" key="11">
    <source>
        <dbReference type="ARBA" id="ARBA00044632"/>
    </source>
</evidence>
<evidence type="ECO:0000256" key="7">
    <source>
        <dbReference type="ARBA" id="ARBA00023014"/>
    </source>
</evidence>
<dbReference type="EC" id="3.2.2.-" evidence="12"/>
<evidence type="ECO:0000313" key="16">
    <source>
        <dbReference type="Proteomes" id="UP001203297"/>
    </source>
</evidence>
<dbReference type="SMART" id="SM00478">
    <property type="entry name" value="ENDO3c"/>
    <property type="match status" value="1"/>
</dbReference>
<evidence type="ECO:0000256" key="12">
    <source>
        <dbReference type="HAMAP-Rule" id="MF_03183"/>
    </source>
</evidence>
<dbReference type="Gene3D" id="1.10.340.30">
    <property type="entry name" value="Hypothetical protein, domain 2"/>
    <property type="match status" value="1"/>
</dbReference>
<dbReference type="PANTHER" id="PTHR43286:SF1">
    <property type="entry name" value="ENDONUCLEASE III-LIKE PROTEIN 1"/>
    <property type="match status" value="1"/>
</dbReference>
<feature type="region of interest" description="Disordered" evidence="13">
    <location>
        <begin position="19"/>
        <end position="98"/>
    </location>
</feature>
<dbReference type="GO" id="GO:0000703">
    <property type="term" value="F:oxidized pyrimidine nucleobase lesion DNA N-glycosylase activity"/>
    <property type="evidence" value="ECO:0007669"/>
    <property type="project" value="UniProtKB-UniRule"/>
</dbReference>
<keyword evidence="2" id="KW-0004">4Fe-4S</keyword>
<evidence type="ECO:0000259" key="14">
    <source>
        <dbReference type="SMART" id="SM00478"/>
    </source>
</evidence>
<keyword evidence="16" id="KW-1185">Reference proteome</keyword>
<sequence length="396" mass="43232">MTRFASQQSSADLSATFFKLEDSEDELRPSSSTARRRSKRAKVEIKAEVEVKSEETANGGGAAVSASASASAAIETKGNTNSRGKAQKARSLSASPQKKVKAIKQALDKPHPAPARWREAYDAIKEMRTRFPAPVDTMGCDTAKWKETDPRNKRLSTLISLMLSSQTKDEVTDAAVSKLRAALGGTLSLDALLTAEEHVIAESINKVGFWRRKTQYIKQAAQRLRDDFDSDVPKTVDELCSLPGVGPKMAFLCLHAAWDINVGIGVDVHVHRITNRLGWHKPPTKNPEETRLNLQSWLPTEFHKEINHMLVGFGQAICLPVGTRCDLCTLNTQKLCPSAQTVVKSKTKKTTVVKPESGPKIEIAIEDTATLNLPKEEPVSPCLSATSTLTPVPDDA</sequence>
<dbReference type="Pfam" id="PF00730">
    <property type="entry name" value="HhH-GPD"/>
    <property type="match status" value="1"/>
</dbReference>
<accession>A0AAD4QPK6</accession>
<keyword evidence="4 12" id="KW-0227">DNA damage</keyword>
<name>A0AAD4QPK6_9AGAM</name>
<gene>
    <name evidence="12" type="primary">NTH1</name>
    <name evidence="15" type="ORF">B0F90DRAFT_1626515</name>
</gene>
<comment type="caution">
    <text evidence="12">Lacks conserved residue(s) required for the propagation of feature annotation.</text>
</comment>
<evidence type="ECO:0000256" key="8">
    <source>
        <dbReference type="ARBA" id="ARBA00023204"/>
    </source>
</evidence>
<keyword evidence="3" id="KW-0479">Metal-binding</keyword>
<dbReference type="PANTHER" id="PTHR43286">
    <property type="entry name" value="ENDONUCLEASE III-LIKE PROTEIN 1"/>
    <property type="match status" value="1"/>
</dbReference>
<evidence type="ECO:0000256" key="10">
    <source>
        <dbReference type="ARBA" id="ARBA00023295"/>
    </source>
</evidence>
<dbReference type="InterPro" id="IPR011257">
    <property type="entry name" value="DNA_glycosylase"/>
</dbReference>
<dbReference type="GO" id="GO:0005739">
    <property type="term" value="C:mitochondrion"/>
    <property type="evidence" value="ECO:0007669"/>
    <property type="project" value="UniProtKB-SubCell"/>
</dbReference>
<evidence type="ECO:0000256" key="2">
    <source>
        <dbReference type="ARBA" id="ARBA00022485"/>
    </source>
</evidence>
<dbReference type="GO" id="GO:0046872">
    <property type="term" value="F:metal ion binding"/>
    <property type="evidence" value="ECO:0007669"/>
    <property type="project" value="UniProtKB-KW"/>
</dbReference>
<dbReference type="PROSITE" id="PS01155">
    <property type="entry name" value="ENDONUCLEASE_III_2"/>
    <property type="match status" value="1"/>
</dbReference>
<comment type="caution">
    <text evidence="15">The sequence shown here is derived from an EMBL/GenBank/DDBJ whole genome shotgun (WGS) entry which is preliminary data.</text>
</comment>
<keyword evidence="5 12" id="KW-0378">Hydrolase</keyword>
<dbReference type="GO" id="GO:0005634">
    <property type="term" value="C:nucleus"/>
    <property type="evidence" value="ECO:0007669"/>
    <property type="project" value="UniProtKB-SubCell"/>
</dbReference>
<evidence type="ECO:0000256" key="5">
    <source>
        <dbReference type="ARBA" id="ARBA00022801"/>
    </source>
</evidence>
<keyword evidence="6" id="KW-0408">Iron</keyword>
<dbReference type="GO" id="GO:0003677">
    <property type="term" value="F:DNA binding"/>
    <property type="evidence" value="ECO:0007669"/>
    <property type="project" value="UniProtKB-UniRule"/>
</dbReference>
<comment type="function">
    <text evidence="12">Bifunctional DNA N-glycosylase with associated apurinic/apyrimidinic (AP) lyase function that catalyzes the first step in base excision repair (BER), the primary repair pathway for the repair of oxidative DNA damage. The DNA N-glycosylase activity releases the damaged DNA base from DNA by cleaving the N-glycosidic bond, leaving an AP site. The AP lyase activity cleaves the phosphodiester bond 3' to the AP site by a beta-elimination. Primarily recognizes and repairs oxidative base damage of pyrimidines.</text>
</comment>
<evidence type="ECO:0000256" key="4">
    <source>
        <dbReference type="ARBA" id="ARBA00022763"/>
    </source>
</evidence>
<comment type="subcellular location">
    <subcellularLocation>
        <location evidence="12">Nucleus</location>
    </subcellularLocation>
    <subcellularLocation>
        <location evidence="12">Mitochondrion</location>
    </subcellularLocation>
</comment>
<evidence type="ECO:0000256" key="3">
    <source>
        <dbReference type="ARBA" id="ARBA00022723"/>
    </source>
</evidence>
<keyword evidence="9 12" id="KW-0456">Lyase</keyword>
<dbReference type="CDD" id="cd00056">
    <property type="entry name" value="ENDO3c"/>
    <property type="match status" value="1"/>
</dbReference>
<evidence type="ECO:0000256" key="13">
    <source>
        <dbReference type="SAM" id="MobiDB-lite"/>
    </source>
</evidence>
<comment type="similarity">
    <text evidence="1 12">Belongs to the Nth/MutY family.</text>
</comment>
<dbReference type="AlphaFoldDB" id="A0AAD4QPK6"/>
<dbReference type="GO" id="GO:0006289">
    <property type="term" value="P:nucleotide-excision repair"/>
    <property type="evidence" value="ECO:0007669"/>
    <property type="project" value="TreeGrafter"/>
</dbReference>
<dbReference type="InterPro" id="IPR030841">
    <property type="entry name" value="NTH1"/>
</dbReference>
<dbReference type="InterPro" id="IPR000445">
    <property type="entry name" value="HhH_motif"/>
</dbReference>
<evidence type="ECO:0000313" key="15">
    <source>
        <dbReference type="EMBL" id="KAI0303298.1"/>
    </source>
</evidence>
<dbReference type="HAMAP" id="MF_03183">
    <property type="entry name" value="Endonuclease_III_Nth"/>
    <property type="match status" value="1"/>
</dbReference>
<dbReference type="GO" id="GO:0006285">
    <property type="term" value="P:base-excision repair, AP site formation"/>
    <property type="evidence" value="ECO:0007669"/>
    <property type="project" value="UniProtKB-UniRule"/>
</dbReference>
<evidence type="ECO:0000256" key="9">
    <source>
        <dbReference type="ARBA" id="ARBA00023239"/>
    </source>
</evidence>
<dbReference type="Gene3D" id="1.10.1670.10">
    <property type="entry name" value="Helix-hairpin-Helix base-excision DNA repair enzymes (C-terminal)"/>
    <property type="match status" value="1"/>
</dbReference>
<feature type="domain" description="HhH-GPD" evidence="14">
    <location>
        <begin position="163"/>
        <end position="316"/>
    </location>
</feature>
<feature type="compositionally biased region" description="Basic and acidic residues" evidence="13">
    <location>
        <begin position="41"/>
        <end position="55"/>
    </location>
</feature>
<dbReference type="EMBL" id="WTXG01000009">
    <property type="protein sequence ID" value="KAI0303298.1"/>
    <property type="molecule type" value="Genomic_DNA"/>
</dbReference>
<reference evidence="15" key="1">
    <citation type="journal article" date="2022" name="New Phytol.">
        <title>Evolutionary transition to the ectomycorrhizal habit in the genomes of a hyperdiverse lineage of mushroom-forming fungi.</title>
        <authorList>
            <person name="Looney B."/>
            <person name="Miyauchi S."/>
            <person name="Morin E."/>
            <person name="Drula E."/>
            <person name="Courty P.E."/>
            <person name="Kohler A."/>
            <person name="Kuo A."/>
            <person name="LaButti K."/>
            <person name="Pangilinan J."/>
            <person name="Lipzen A."/>
            <person name="Riley R."/>
            <person name="Andreopoulos W."/>
            <person name="He G."/>
            <person name="Johnson J."/>
            <person name="Nolan M."/>
            <person name="Tritt A."/>
            <person name="Barry K.W."/>
            <person name="Grigoriev I.V."/>
            <person name="Nagy L.G."/>
            <person name="Hibbett D."/>
            <person name="Henrissat B."/>
            <person name="Matheny P.B."/>
            <person name="Labbe J."/>
            <person name="Martin F.M."/>
        </authorList>
    </citation>
    <scope>NUCLEOTIDE SEQUENCE</scope>
    <source>
        <strain evidence="15">BPL690</strain>
    </source>
</reference>
<organism evidence="15 16">
    <name type="scientific">Multifurca ochricompacta</name>
    <dbReference type="NCBI Taxonomy" id="376703"/>
    <lineage>
        <taxon>Eukaryota</taxon>
        <taxon>Fungi</taxon>
        <taxon>Dikarya</taxon>
        <taxon>Basidiomycota</taxon>
        <taxon>Agaricomycotina</taxon>
        <taxon>Agaricomycetes</taxon>
        <taxon>Russulales</taxon>
        <taxon>Russulaceae</taxon>
        <taxon>Multifurca</taxon>
    </lineage>
</organism>
<keyword evidence="12" id="KW-0496">Mitochondrion</keyword>
<comment type="catalytic activity">
    <reaction evidence="11 12">
        <text>2'-deoxyribonucleotide-(2'-deoxyribose 5'-phosphate)-2'-deoxyribonucleotide-DNA = a 3'-end 2'-deoxyribonucleotide-(2,3-dehydro-2,3-deoxyribose 5'-phosphate)-DNA + a 5'-end 5'-phospho-2'-deoxyribonucleoside-DNA + H(+)</text>
        <dbReference type="Rhea" id="RHEA:66592"/>
        <dbReference type="Rhea" id="RHEA-COMP:13180"/>
        <dbReference type="Rhea" id="RHEA-COMP:16897"/>
        <dbReference type="Rhea" id="RHEA-COMP:17067"/>
        <dbReference type="ChEBI" id="CHEBI:15378"/>
        <dbReference type="ChEBI" id="CHEBI:136412"/>
        <dbReference type="ChEBI" id="CHEBI:157695"/>
        <dbReference type="ChEBI" id="CHEBI:167181"/>
        <dbReference type="EC" id="4.2.99.18"/>
    </reaction>
</comment>
<dbReference type="InterPro" id="IPR003265">
    <property type="entry name" value="HhH-GPD_domain"/>
</dbReference>
<dbReference type="InterPro" id="IPR004036">
    <property type="entry name" value="Endonuclease-III-like_CS2"/>
</dbReference>
<protein>
    <recommendedName>
        <fullName evidence="12">Endonuclease III homolog</fullName>
        <ecNumber evidence="12">3.2.2.-</ecNumber>
        <ecNumber evidence="12">4.2.99.18</ecNumber>
    </recommendedName>
    <alternativeName>
        <fullName evidence="12">Bifunctional DNA N-glycosylase/DNA-(apurinic or apyrimidinic site) lyase</fullName>
        <shortName evidence="12">DNA glycosylase/AP lyase</shortName>
    </alternativeName>
</protein>
<dbReference type="SUPFAM" id="SSF48150">
    <property type="entry name" value="DNA-glycosylase"/>
    <property type="match status" value="1"/>
</dbReference>
<dbReference type="InterPro" id="IPR023170">
    <property type="entry name" value="HhH_base_excis_C"/>
</dbReference>
<dbReference type="GO" id="GO:0051539">
    <property type="term" value="F:4 iron, 4 sulfur cluster binding"/>
    <property type="evidence" value="ECO:0007669"/>
    <property type="project" value="UniProtKB-KW"/>
</dbReference>
<keyword evidence="8 12" id="KW-0234">DNA repair</keyword>
<keyword evidence="10 12" id="KW-0326">Glycosidase</keyword>
<evidence type="ECO:0000256" key="1">
    <source>
        <dbReference type="ARBA" id="ARBA00008343"/>
    </source>
</evidence>
<keyword evidence="7" id="KW-0411">Iron-sulfur</keyword>
<dbReference type="Proteomes" id="UP001203297">
    <property type="component" value="Unassembled WGS sequence"/>
</dbReference>
<dbReference type="Pfam" id="PF00633">
    <property type="entry name" value="HHH"/>
    <property type="match status" value="1"/>
</dbReference>
<feature type="compositionally biased region" description="Polar residues" evidence="13">
    <location>
        <begin position="77"/>
        <end position="96"/>
    </location>
</feature>
<feature type="region of interest" description="Disordered" evidence="13">
    <location>
        <begin position="376"/>
        <end position="396"/>
    </location>
</feature>